<reference evidence="5 6" key="1">
    <citation type="journal article" date="2005" name="Arch. Microbiol.">
        <title>The genome sequence of an anaerobic aromatic-degrading denitrifying bacterium, strain EbN1.</title>
        <authorList>
            <person name="Rabus R."/>
            <person name="Kube M."/>
            <person name="Heider J."/>
            <person name="Beck A."/>
            <person name="Heitmann K."/>
            <person name="Widdel F."/>
            <person name="Reinhardt R."/>
        </authorList>
    </citation>
    <scope>NUCLEOTIDE SEQUENCE [LARGE SCALE GENOMIC DNA]</scope>
    <source>
        <strain evidence="5 6">EbN1</strain>
    </source>
</reference>
<evidence type="ECO:0000259" key="4">
    <source>
        <dbReference type="PROSITE" id="PS50887"/>
    </source>
</evidence>
<dbReference type="SMART" id="SM00267">
    <property type="entry name" value="GGDEF"/>
    <property type="match status" value="1"/>
</dbReference>
<evidence type="ECO:0000313" key="5">
    <source>
        <dbReference type="EMBL" id="CAI07771.1"/>
    </source>
</evidence>
<dbReference type="Pfam" id="PF05226">
    <property type="entry name" value="CHASE2"/>
    <property type="match status" value="1"/>
</dbReference>
<dbReference type="PROSITE" id="PS50883">
    <property type="entry name" value="EAL"/>
    <property type="match status" value="1"/>
</dbReference>
<evidence type="ECO:0000256" key="2">
    <source>
        <dbReference type="SAM" id="Phobius"/>
    </source>
</evidence>
<dbReference type="CDD" id="cd01948">
    <property type="entry name" value="EAL"/>
    <property type="match status" value="1"/>
</dbReference>
<dbReference type="KEGG" id="eba:ebA2924"/>
<evidence type="ECO:0000259" key="3">
    <source>
        <dbReference type="PROSITE" id="PS50883"/>
    </source>
</evidence>
<dbReference type="PROSITE" id="PS51257">
    <property type="entry name" value="PROKAR_LIPOPROTEIN"/>
    <property type="match status" value="1"/>
</dbReference>
<dbReference type="InterPro" id="IPR007890">
    <property type="entry name" value="CHASE2"/>
</dbReference>
<dbReference type="Pfam" id="PF00990">
    <property type="entry name" value="GGDEF"/>
    <property type="match status" value="1"/>
</dbReference>
<dbReference type="InterPro" id="IPR035919">
    <property type="entry name" value="EAL_sf"/>
</dbReference>
<dbReference type="eggNOG" id="COG5001">
    <property type="taxonomic scope" value="Bacteria"/>
</dbReference>
<dbReference type="InterPro" id="IPR000014">
    <property type="entry name" value="PAS"/>
</dbReference>
<dbReference type="FunFam" id="3.30.70.270:FF:000001">
    <property type="entry name" value="Diguanylate cyclase domain protein"/>
    <property type="match status" value="1"/>
</dbReference>
<dbReference type="NCBIfam" id="TIGR00229">
    <property type="entry name" value="sensory_box"/>
    <property type="match status" value="1"/>
</dbReference>
<evidence type="ECO:0000256" key="1">
    <source>
        <dbReference type="ARBA" id="ARBA00051114"/>
    </source>
</evidence>
<dbReference type="NCBIfam" id="TIGR00254">
    <property type="entry name" value="GGDEF"/>
    <property type="match status" value="1"/>
</dbReference>
<dbReference type="SMART" id="SM00052">
    <property type="entry name" value="EAL"/>
    <property type="match status" value="1"/>
</dbReference>
<dbReference type="Gene3D" id="3.30.450.20">
    <property type="entry name" value="PAS domain"/>
    <property type="match status" value="1"/>
</dbReference>
<dbReference type="InterPro" id="IPR043128">
    <property type="entry name" value="Rev_trsase/Diguanyl_cyclase"/>
</dbReference>
<organism evidence="5 6">
    <name type="scientific">Aromatoleum aromaticum (strain DSM 19018 / LMG 30748 / EbN1)</name>
    <name type="common">Azoarcus sp. (strain EbN1)</name>
    <dbReference type="NCBI Taxonomy" id="76114"/>
    <lineage>
        <taxon>Bacteria</taxon>
        <taxon>Pseudomonadati</taxon>
        <taxon>Pseudomonadota</taxon>
        <taxon>Betaproteobacteria</taxon>
        <taxon>Rhodocyclales</taxon>
        <taxon>Rhodocyclaceae</taxon>
        <taxon>Aromatoleum</taxon>
    </lineage>
</organism>
<feature type="transmembrane region" description="Helical" evidence="2">
    <location>
        <begin position="329"/>
        <end position="347"/>
    </location>
</feature>
<dbReference type="SUPFAM" id="SSF55785">
    <property type="entry name" value="PYP-like sensor domain (PAS domain)"/>
    <property type="match status" value="1"/>
</dbReference>
<dbReference type="GO" id="GO:0071111">
    <property type="term" value="F:cyclic-guanylate-specific phosphodiesterase activity"/>
    <property type="evidence" value="ECO:0007669"/>
    <property type="project" value="UniProtKB-EC"/>
</dbReference>
<dbReference type="eggNOG" id="COG4252">
    <property type="taxonomic scope" value="Bacteria"/>
</dbReference>
<dbReference type="CDD" id="cd00130">
    <property type="entry name" value="PAS"/>
    <property type="match status" value="1"/>
</dbReference>
<dbReference type="InterPro" id="IPR052155">
    <property type="entry name" value="Biofilm_reg_signaling"/>
</dbReference>
<dbReference type="EMBL" id="CR555306">
    <property type="protein sequence ID" value="CAI07771.1"/>
    <property type="molecule type" value="Genomic_DNA"/>
</dbReference>
<name>Q5P4J2_AROAE</name>
<keyword evidence="2" id="KW-0472">Membrane</keyword>
<proteinExistence type="predicted"/>
<keyword evidence="2" id="KW-1133">Transmembrane helix</keyword>
<accession>Q5P4J2</accession>
<dbReference type="Pfam" id="PF08448">
    <property type="entry name" value="PAS_4"/>
    <property type="match status" value="1"/>
</dbReference>
<dbReference type="InterPro" id="IPR013656">
    <property type="entry name" value="PAS_4"/>
</dbReference>
<dbReference type="PANTHER" id="PTHR44757">
    <property type="entry name" value="DIGUANYLATE CYCLASE DGCP"/>
    <property type="match status" value="1"/>
</dbReference>
<dbReference type="HOGENOM" id="CLU_000445_70_49_4"/>
<feature type="transmembrane region" description="Helical" evidence="2">
    <location>
        <begin position="301"/>
        <end position="320"/>
    </location>
</feature>
<dbReference type="Proteomes" id="UP000006552">
    <property type="component" value="Chromosome"/>
</dbReference>
<dbReference type="Gene3D" id="3.30.70.270">
    <property type="match status" value="1"/>
</dbReference>
<protein>
    <submittedName>
        <fullName evidence="5">Uncharacterized protein</fullName>
    </submittedName>
</protein>
<dbReference type="InterPro" id="IPR029787">
    <property type="entry name" value="Nucleotide_cyclase"/>
</dbReference>
<dbReference type="InterPro" id="IPR000160">
    <property type="entry name" value="GGDEF_dom"/>
</dbReference>
<dbReference type="InterPro" id="IPR001633">
    <property type="entry name" value="EAL_dom"/>
</dbReference>
<dbReference type="AlphaFoldDB" id="Q5P4J2"/>
<dbReference type="CDD" id="cd01949">
    <property type="entry name" value="GGDEF"/>
    <property type="match status" value="1"/>
</dbReference>
<dbReference type="InterPro" id="IPR035965">
    <property type="entry name" value="PAS-like_dom_sf"/>
</dbReference>
<dbReference type="RefSeq" id="WP_011237485.1">
    <property type="nucleotide sequence ID" value="NC_006513.1"/>
</dbReference>
<dbReference type="PANTHER" id="PTHR44757:SF2">
    <property type="entry name" value="BIOFILM ARCHITECTURE MAINTENANCE PROTEIN MBAA"/>
    <property type="match status" value="1"/>
</dbReference>
<gene>
    <name evidence="5" type="ORF">ebA2924</name>
</gene>
<feature type="transmembrane region" description="Helical" evidence="2">
    <location>
        <begin position="353"/>
        <end position="373"/>
    </location>
</feature>
<dbReference type="STRING" id="76114.ebA2924"/>
<keyword evidence="6" id="KW-1185">Reference proteome</keyword>
<comment type="catalytic activity">
    <reaction evidence="1">
        <text>3',3'-c-di-GMP + H2O = 5'-phosphoguanylyl(3'-&gt;5')guanosine + H(+)</text>
        <dbReference type="Rhea" id="RHEA:24902"/>
        <dbReference type="ChEBI" id="CHEBI:15377"/>
        <dbReference type="ChEBI" id="CHEBI:15378"/>
        <dbReference type="ChEBI" id="CHEBI:58754"/>
        <dbReference type="ChEBI" id="CHEBI:58805"/>
        <dbReference type="EC" id="3.1.4.52"/>
    </reaction>
    <physiologicalReaction direction="left-to-right" evidence="1">
        <dbReference type="Rhea" id="RHEA:24903"/>
    </physiologicalReaction>
</comment>
<evidence type="ECO:0000313" key="6">
    <source>
        <dbReference type="Proteomes" id="UP000006552"/>
    </source>
</evidence>
<sequence length="948" mass="102611">MNPARAARALASRAGWLFAMLLACITLPAGWEPLQRLDLLAYDAIEPIFRLQGTPVRSAIVAIDETSLAALGRWPWNRGVHAEVVDRLAEAGVAAIGVSILFAEPGPGDERLADAMTRSGRVVLAVAPRAAEHGASGVLEVRPTPELRAHAAALGHVDVELDADGLARRIFRRAGSSSPQWDALALATLRIAGRNNEASSLPTHEAWLQSASPIWRREGEMLLPYPDERGAPIAISYIRLLEQPALADQLRDKAVFIGTTASGLDGALATPASSQHGSMAAVEFHARAYEAVRNGQVYRSAAPTLTLALTLLFLAVPALVHPRLDIGRAIGLGSLVLLPPLASGFVLARTQLWIPPAAATIGFIIGYLGWFAVDLRRSRRGLRHARQDADATLRSIADAVVTVDDDCRIVLMNPVAERLTGLPLAGAQQRRLGELLDTFTEQRAQIDETLGVCLQQRRMIRLPEPIAWRMPDGTVCALRLTISPIGERAEGAVLAFNDVTEALAATSRLEHEATHDTLTGLPNRALLLDRLHHALAQADRRCTMIALLFVDLDRFKRINDSLGHHAGDRVLEIVAERLTAAVRGGDTVARWGGDEFVVLMENLDDQPAVAAIAHKMIELLERDVEAEPGTNLALSCSIGIGVGPRDSADAGTLLLMADRAMYRAKRQGGGSYTFYSPEMNTWSRDRLKMESALRAALQNREFELHYQPQIDIRSGRLVGLEALIRWRRADGELIRPDAFIPAAEESGLIRGIGDWVIREATSQAARWKSEGLLPVPLAVNVSAQQCSDMNVVDTIRSALEDSGVAPAMLKIELTESTAMHDAERVAELLSSIDRLGVGVAVDDFGTGYSSLSLLKRFPISELKIDKSFVHDITSDADDAAIVRGTIALAHSLGMTVVAEGVETQAQLRFLARHRCNIAQGLLSSPPLPADEVRNWLEASAPGLRRTAP</sequence>
<feature type="domain" description="GGDEF" evidence="4">
    <location>
        <begin position="543"/>
        <end position="677"/>
    </location>
</feature>
<dbReference type="SMART" id="SM01080">
    <property type="entry name" value="CHASE2"/>
    <property type="match status" value="1"/>
</dbReference>
<dbReference type="Gene3D" id="3.20.20.450">
    <property type="entry name" value="EAL domain"/>
    <property type="match status" value="1"/>
</dbReference>
<dbReference type="FunFam" id="3.20.20.450:FF:000001">
    <property type="entry name" value="Cyclic di-GMP phosphodiesterase yahA"/>
    <property type="match status" value="1"/>
</dbReference>
<dbReference type="PROSITE" id="PS50887">
    <property type="entry name" value="GGDEF"/>
    <property type="match status" value="1"/>
</dbReference>
<dbReference type="SUPFAM" id="SSF55073">
    <property type="entry name" value="Nucleotide cyclase"/>
    <property type="match status" value="1"/>
</dbReference>
<dbReference type="Pfam" id="PF00563">
    <property type="entry name" value="EAL"/>
    <property type="match status" value="1"/>
</dbReference>
<feature type="domain" description="EAL" evidence="3">
    <location>
        <begin position="686"/>
        <end position="940"/>
    </location>
</feature>
<keyword evidence="2" id="KW-0812">Transmembrane</keyword>
<dbReference type="GO" id="GO:0071732">
    <property type="term" value="P:cellular response to nitric oxide"/>
    <property type="evidence" value="ECO:0007669"/>
    <property type="project" value="UniProtKB-ARBA"/>
</dbReference>
<dbReference type="OrthoDB" id="9813903at2"/>
<dbReference type="SUPFAM" id="SSF141868">
    <property type="entry name" value="EAL domain-like"/>
    <property type="match status" value="1"/>
</dbReference>